<evidence type="ECO:0000313" key="2">
    <source>
        <dbReference type="EMBL" id="GFG91735.1"/>
    </source>
</evidence>
<feature type="compositionally biased region" description="Polar residues" evidence="1">
    <location>
        <begin position="13"/>
        <end position="26"/>
    </location>
</feature>
<proteinExistence type="predicted"/>
<evidence type="ECO:0000256" key="1">
    <source>
        <dbReference type="SAM" id="MobiDB-lite"/>
    </source>
</evidence>
<dbReference type="Proteomes" id="UP000465360">
    <property type="component" value="Unassembled WGS sequence"/>
</dbReference>
<dbReference type="EMBL" id="BLKZ01000001">
    <property type="protein sequence ID" value="GFG91735.1"/>
    <property type="molecule type" value="Genomic_DNA"/>
</dbReference>
<organism evidence="2 3">
    <name type="scientific">Mycobacterium bourgelatii</name>
    <dbReference type="NCBI Taxonomy" id="1273442"/>
    <lineage>
        <taxon>Bacteria</taxon>
        <taxon>Bacillati</taxon>
        <taxon>Actinomycetota</taxon>
        <taxon>Actinomycetes</taxon>
        <taxon>Mycobacteriales</taxon>
        <taxon>Mycobacteriaceae</taxon>
        <taxon>Mycobacterium</taxon>
    </lineage>
</organism>
<comment type="caution">
    <text evidence="2">The sequence shown here is derived from an EMBL/GenBank/DDBJ whole genome shotgun (WGS) entry which is preliminary data.</text>
</comment>
<gene>
    <name evidence="2" type="ORF">MBOU_37770</name>
</gene>
<feature type="region of interest" description="Disordered" evidence="1">
    <location>
        <begin position="1"/>
        <end position="43"/>
    </location>
</feature>
<evidence type="ECO:0000313" key="3">
    <source>
        <dbReference type="Proteomes" id="UP000465360"/>
    </source>
</evidence>
<dbReference type="AlphaFoldDB" id="A0A7I9YSX4"/>
<name>A0A7I9YSX4_MYCBU</name>
<reference evidence="2 3" key="1">
    <citation type="journal article" date="2019" name="Emerg. Microbes Infect.">
        <title>Comprehensive subspecies identification of 175 nontuberculous mycobacteria species based on 7547 genomic profiles.</title>
        <authorList>
            <person name="Matsumoto Y."/>
            <person name="Kinjo T."/>
            <person name="Motooka D."/>
            <person name="Nabeya D."/>
            <person name="Jung N."/>
            <person name="Uechi K."/>
            <person name="Horii T."/>
            <person name="Iida T."/>
            <person name="Fujita J."/>
            <person name="Nakamura S."/>
        </authorList>
    </citation>
    <scope>NUCLEOTIDE SEQUENCE [LARGE SCALE GENOMIC DNA]</scope>
    <source>
        <strain evidence="2 3">JCM 30725</strain>
    </source>
</reference>
<accession>A0A7I9YSX4</accession>
<protein>
    <submittedName>
        <fullName evidence="2">Uncharacterized protein</fullName>
    </submittedName>
</protein>
<keyword evidence="3" id="KW-1185">Reference proteome</keyword>
<sequence length="73" mass="7745">MARRVSHIPQARSGGTNPLSGRSITEASAAAPRDRSEPRWETPSCMDAQFISNDGISQWLSMAACDASPGRAA</sequence>